<dbReference type="PRINTS" id="PR01034">
    <property type="entry name" value="RIBOSOMALS12"/>
</dbReference>
<dbReference type="RefSeq" id="XP_029221583.1">
    <property type="nucleotide sequence ID" value="XM_029362618.1"/>
</dbReference>
<dbReference type="GO" id="GO:0015935">
    <property type="term" value="C:small ribosomal subunit"/>
    <property type="evidence" value="ECO:0007669"/>
    <property type="project" value="InterPro"/>
</dbReference>
<dbReference type="Gene3D" id="2.40.50.140">
    <property type="entry name" value="Nucleic acid-binding proteins"/>
    <property type="match status" value="1"/>
</dbReference>
<dbReference type="InterPro" id="IPR006032">
    <property type="entry name" value="Ribosomal_uS12"/>
</dbReference>
<dbReference type="GO" id="GO:0006412">
    <property type="term" value="P:translation"/>
    <property type="evidence" value="ECO:0007669"/>
    <property type="project" value="InterPro"/>
</dbReference>
<keyword evidence="6" id="KW-1185">Reference proteome</keyword>
<keyword evidence="2 5" id="KW-0689">Ribosomal protein</keyword>
<evidence type="ECO:0000256" key="1">
    <source>
        <dbReference type="ARBA" id="ARBA00005657"/>
    </source>
</evidence>
<dbReference type="InterPro" id="IPR005679">
    <property type="entry name" value="Ribosomal_uS12_bac"/>
</dbReference>
<dbReference type="FunFam" id="2.40.50.140:FF:000192">
    <property type="entry name" value="Mitochondrial ribosomal protein S12"/>
    <property type="match status" value="1"/>
</dbReference>
<accession>A0A2A9MK50</accession>
<proteinExistence type="inferred from homology"/>
<dbReference type="GeneID" id="40309013"/>
<dbReference type="SUPFAM" id="SSF50249">
    <property type="entry name" value="Nucleic acid-binding proteins"/>
    <property type="match status" value="1"/>
</dbReference>
<dbReference type="NCBIfam" id="TIGR00981">
    <property type="entry name" value="rpsL_bact"/>
    <property type="match status" value="1"/>
</dbReference>
<name>A0A2A9MK50_BESBE</name>
<dbReference type="Proteomes" id="UP000224006">
    <property type="component" value="Chromosome II"/>
</dbReference>
<organism evidence="5 6">
    <name type="scientific">Besnoitia besnoiti</name>
    <name type="common">Apicomplexan protozoan</name>
    <dbReference type="NCBI Taxonomy" id="94643"/>
    <lineage>
        <taxon>Eukaryota</taxon>
        <taxon>Sar</taxon>
        <taxon>Alveolata</taxon>
        <taxon>Apicomplexa</taxon>
        <taxon>Conoidasida</taxon>
        <taxon>Coccidia</taxon>
        <taxon>Eucoccidiorida</taxon>
        <taxon>Eimeriorina</taxon>
        <taxon>Sarcocystidae</taxon>
        <taxon>Besnoitia</taxon>
    </lineage>
</organism>
<dbReference type="EMBL" id="NWUJ01000002">
    <property type="protein sequence ID" value="PFH37574.1"/>
    <property type="molecule type" value="Genomic_DNA"/>
</dbReference>
<dbReference type="KEGG" id="bbes:BESB_040320"/>
<sequence length="355" mass="39346">MRLQRLVSSLSRLGGELLRPAATRATVFSRSASAASPPCGLRAVSSSRLQALRAAPAVSRASFGATAARRATMPCSLLSPEPCPRPSQLSLSPLSARAPAAPLRLAAAQACPRLSRPSAARSGAPPAAACAPRVSPLSAAPLLPCLTPLVRSFSTRSISGRLFYKRRPLQVPKLKPPNMRSKWLEGAPQKKGICVKVRVQTPRKPNSGLRKVARVRLSTGRTVLVYIPGIGHNLNVHSVVLVRGGRCKDVPGCNYKAVRGVGDLLPVKNRERKRSKYGVKLSSEKKEWRLHRWNNKHLTVEKDRELFNQFRWMTWKDEEGQMRTSPLAEDEEVPRHTRLFNKWYRLKMQREGKET</sequence>
<evidence type="ECO:0000256" key="3">
    <source>
        <dbReference type="ARBA" id="ARBA00023274"/>
    </source>
</evidence>
<evidence type="ECO:0000256" key="2">
    <source>
        <dbReference type="ARBA" id="ARBA00022980"/>
    </source>
</evidence>
<dbReference type="STRING" id="94643.A0A2A9MK50"/>
<dbReference type="AlphaFoldDB" id="A0A2A9MK50"/>
<gene>
    <name evidence="5" type="ORF">BESB_040320</name>
</gene>
<keyword evidence="3" id="KW-0687">Ribonucleoprotein</keyword>
<dbReference type="VEuPathDB" id="ToxoDB:BESB_040320"/>
<dbReference type="OrthoDB" id="414309at2759"/>
<reference evidence="5 6" key="1">
    <citation type="submission" date="2017-09" db="EMBL/GenBank/DDBJ databases">
        <title>Genome sequencing of Besnoitia besnoiti strain Bb-Ger1.</title>
        <authorList>
            <person name="Schares G."/>
            <person name="Venepally P."/>
            <person name="Lorenzi H.A."/>
        </authorList>
    </citation>
    <scope>NUCLEOTIDE SEQUENCE [LARGE SCALE GENOMIC DNA]</scope>
    <source>
        <strain evidence="5 6">Bb-Ger1</strain>
    </source>
</reference>
<dbReference type="CDD" id="cd03368">
    <property type="entry name" value="Ribosomal_S12"/>
    <property type="match status" value="1"/>
</dbReference>
<protein>
    <recommendedName>
        <fullName evidence="4">Ribosomal protein S12, mitochondrial</fullName>
    </recommendedName>
</protein>
<evidence type="ECO:0000256" key="4">
    <source>
        <dbReference type="ARBA" id="ARBA00043092"/>
    </source>
</evidence>
<comment type="caution">
    <text evidence="5">The sequence shown here is derived from an EMBL/GenBank/DDBJ whole genome shotgun (WGS) entry which is preliminary data.</text>
</comment>
<dbReference type="GO" id="GO:0003735">
    <property type="term" value="F:structural constituent of ribosome"/>
    <property type="evidence" value="ECO:0007669"/>
    <property type="project" value="InterPro"/>
</dbReference>
<evidence type="ECO:0000313" key="6">
    <source>
        <dbReference type="Proteomes" id="UP000224006"/>
    </source>
</evidence>
<dbReference type="InterPro" id="IPR012340">
    <property type="entry name" value="NA-bd_OB-fold"/>
</dbReference>
<dbReference type="Pfam" id="PF00164">
    <property type="entry name" value="Ribosom_S12_S23"/>
    <property type="match status" value="1"/>
</dbReference>
<comment type="similarity">
    <text evidence="1">Belongs to the universal ribosomal protein uS12 family.</text>
</comment>
<evidence type="ECO:0000313" key="5">
    <source>
        <dbReference type="EMBL" id="PFH37574.1"/>
    </source>
</evidence>
<dbReference type="PANTHER" id="PTHR11652">
    <property type="entry name" value="30S RIBOSOMAL PROTEIN S12 FAMILY MEMBER"/>
    <property type="match status" value="1"/>
</dbReference>